<dbReference type="EMBL" id="AZFU01000025">
    <property type="protein sequence ID" value="KRM03862.1"/>
    <property type="molecule type" value="Genomic_DNA"/>
</dbReference>
<sequence length="149" mass="17685">MKDKDIIEKSQVSAASFYKYYSDKSEVLDDLENDLMAKFRKAVAKDIKHWQTMNHSLSKKDMDRLIDQNINELINFATENHESVSTLLSRNGDANFPYRIIEYSTRMIERAIIYYYSLYHQERLLSKKNTKLQFISRQYALAFLEPLLI</sequence>
<dbReference type="eggNOG" id="ENOG5030A7P">
    <property type="taxonomic scope" value="Bacteria"/>
</dbReference>
<evidence type="ECO:0000313" key="1">
    <source>
        <dbReference type="EMBL" id="KRM03862.1"/>
    </source>
</evidence>
<proteinExistence type="predicted"/>
<comment type="caution">
    <text evidence="1">The sequence shown here is derived from an EMBL/GenBank/DDBJ whole genome shotgun (WGS) entry which is preliminary data.</text>
</comment>
<evidence type="ECO:0000313" key="2">
    <source>
        <dbReference type="Proteomes" id="UP000051307"/>
    </source>
</evidence>
<dbReference type="Gene3D" id="1.10.357.10">
    <property type="entry name" value="Tetracycline Repressor, domain 2"/>
    <property type="match status" value="1"/>
</dbReference>
<organism evidence="1 2">
    <name type="scientific">Lactobacillus kitasatonis DSM 16761 = JCM 1039</name>
    <dbReference type="NCBI Taxonomy" id="1423767"/>
    <lineage>
        <taxon>Bacteria</taxon>
        <taxon>Bacillati</taxon>
        <taxon>Bacillota</taxon>
        <taxon>Bacilli</taxon>
        <taxon>Lactobacillales</taxon>
        <taxon>Lactobacillaceae</taxon>
        <taxon>Lactobacillus</taxon>
    </lineage>
</organism>
<dbReference type="PATRIC" id="fig|1423767.3.peg.1073"/>
<dbReference type="RefSeq" id="WP_236692590.1">
    <property type="nucleotide sequence ID" value="NZ_AZFU01000025.1"/>
</dbReference>
<dbReference type="AlphaFoldDB" id="A0A0R1VM43"/>
<gene>
    <name evidence="1" type="ORF">FC59_GL001037</name>
</gene>
<protein>
    <recommendedName>
        <fullName evidence="3">HTH tetR-type domain-containing protein</fullName>
    </recommendedName>
</protein>
<reference evidence="1 2" key="1">
    <citation type="journal article" date="2015" name="Genome Announc.">
        <title>Expanding the biotechnology potential of lactobacilli through comparative genomics of 213 strains and associated genera.</title>
        <authorList>
            <person name="Sun Z."/>
            <person name="Harris H.M."/>
            <person name="McCann A."/>
            <person name="Guo C."/>
            <person name="Argimon S."/>
            <person name="Zhang W."/>
            <person name="Yang X."/>
            <person name="Jeffery I.B."/>
            <person name="Cooney J.C."/>
            <person name="Kagawa T.F."/>
            <person name="Liu W."/>
            <person name="Song Y."/>
            <person name="Salvetti E."/>
            <person name="Wrobel A."/>
            <person name="Rasinkangas P."/>
            <person name="Parkhill J."/>
            <person name="Rea M.C."/>
            <person name="O'Sullivan O."/>
            <person name="Ritari J."/>
            <person name="Douillard F.P."/>
            <person name="Paul Ross R."/>
            <person name="Yang R."/>
            <person name="Briner A.E."/>
            <person name="Felis G.E."/>
            <person name="de Vos W.M."/>
            <person name="Barrangou R."/>
            <person name="Klaenhammer T.R."/>
            <person name="Caufield P.W."/>
            <person name="Cui Y."/>
            <person name="Zhang H."/>
            <person name="O'Toole P.W."/>
        </authorList>
    </citation>
    <scope>NUCLEOTIDE SEQUENCE [LARGE SCALE GENOMIC DNA]</scope>
    <source>
        <strain evidence="1 2">DSM 16761</strain>
    </source>
</reference>
<accession>A0A0R1VM43</accession>
<dbReference type="Proteomes" id="UP000051307">
    <property type="component" value="Unassembled WGS sequence"/>
</dbReference>
<name>A0A0R1VM43_9LACO</name>
<dbReference type="SUPFAM" id="SSF46689">
    <property type="entry name" value="Homeodomain-like"/>
    <property type="match status" value="1"/>
</dbReference>
<dbReference type="InterPro" id="IPR009057">
    <property type="entry name" value="Homeodomain-like_sf"/>
</dbReference>
<evidence type="ECO:0008006" key="3">
    <source>
        <dbReference type="Google" id="ProtNLM"/>
    </source>
</evidence>